<dbReference type="HOGENOM" id="CLU_054095_2_0_1"/>
<dbReference type="GeneID" id="13284927"/>
<sequence>MDLPKEVLPPSPKLQPKYNTHKLGLRVGVDAMAAGAAGVLVAPVITMIDKGIMQNASGANTLGGSLQKSAAEMLRRPLKFVGSRPFLLVFTLYFGTYMTANTTDTISTTLNSTPLDTTTSGTSKFLATSTANLSLCLFKDAQFTKLFAAANTPVRPVPLPTFALFTIRDALTIFASFNLPPRLAPHFSDAMGAEIQRNWITAPSAAQFVTPAAVQLFSTPLHLLGLDLYNRPQVSAGDRVARVLRDWGKSALARVGRIVPAFGVGGVVNMKVRGWGMRNLQERS</sequence>
<evidence type="ECO:0008006" key="4">
    <source>
        <dbReference type="Google" id="ProtNLM"/>
    </source>
</evidence>
<evidence type="ECO:0000256" key="1">
    <source>
        <dbReference type="SAM" id="Phobius"/>
    </source>
</evidence>
<dbReference type="InParanoid" id="E4ZIF5"/>
<dbReference type="RefSeq" id="XP_003834341.1">
    <property type="nucleotide sequence ID" value="XM_003834293.1"/>
</dbReference>
<dbReference type="Proteomes" id="UP000002668">
    <property type="component" value="Genome"/>
</dbReference>
<keyword evidence="1" id="KW-0472">Membrane</keyword>
<dbReference type="GO" id="GO:0005739">
    <property type="term" value="C:mitochondrion"/>
    <property type="evidence" value="ECO:0007669"/>
    <property type="project" value="TreeGrafter"/>
</dbReference>
<name>E4ZIF5_LEPMJ</name>
<dbReference type="OMA" id="RRNWFIS"/>
<dbReference type="InterPro" id="IPR038781">
    <property type="entry name" value="C365.16-ike"/>
</dbReference>
<keyword evidence="3" id="KW-1185">Reference proteome</keyword>
<keyword evidence="1" id="KW-0812">Transmembrane</keyword>
<evidence type="ECO:0000313" key="3">
    <source>
        <dbReference type="Proteomes" id="UP000002668"/>
    </source>
</evidence>
<feature type="transmembrane region" description="Helical" evidence="1">
    <location>
        <begin position="81"/>
        <end position="100"/>
    </location>
</feature>
<dbReference type="OrthoDB" id="275936at2759"/>
<evidence type="ECO:0000313" key="2">
    <source>
        <dbReference type="EMBL" id="CBX90976.1"/>
    </source>
</evidence>
<gene>
    <name evidence="2" type="ORF">LEMA_P060100.1</name>
</gene>
<dbReference type="AlphaFoldDB" id="E4ZIF5"/>
<dbReference type="eggNOG" id="ENOG502QWAD">
    <property type="taxonomic scope" value="Eukaryota"/>
</dbReference>
<feature type="transmembrane region" description="Helical" evidence="1">
    <location>
        <begin position="23"/>
        <end position="45"/>
    </location>
</feature>
<dbReference type="EMBL" id="FP929065">
    <property type="protein sequence ID" value="CBX90976.1"/>
    <property type="molecule type" value="Genomic_DNA"/>
</dbReference>
<organism evidence="3">
    <name type="scientific">Leptosphaeria maculans (strain JN3 / isolate v23.1.3 / race Av1-4-5-6-7-8)</name>
    <name type="common">Blackleg fungus</name>
    <name type="synonym">Phoma lingam</name>
    <dbReference type="NCBI Taxonomy" id="985895"/>
    <lineage>
        <taxon>Eukaryota</taxon>
        <taxon>Fungi</taxon>
        <taxon>Dikarya</taxon>
        <taxon>Ascomycota</taxon>
        <taxon>Pezizomycotina</taxon>
        <taxon>Dothideomycetes</taxon>
        <taxon>Pleosporomycetidae</taxon>
        <taxon>Pleosporales</taxon>
        <taxon>Pleosporineae</taxon>
        <taxon>Leptosphaeriaceae</taxon>
        <taxon>Plenodomus</taxon>
        <taxon>Plenodomus lingam/Leptosphaeria maculans species complex</taxon>
    </lineage>
</organism>
<reference evidence="3" key="1">
    <citation type="journal article" date="2011" name="Nat. Commun.">
        <title>Effector diversification within compartments of the Leptosphaeria maculans genome affected by Repeat-Induced Point mutations.</title>
        <authorList>
            <person name="Rouxel T."/>
            <person name="Grandaubert J."/>
            <person name="Hane J.K."/>
            <person name="Hoede C."/>
            <person name="van de Wouw A.P."/>
            <person name="Couloux A."/>
            <person name="Dominguez V."/>
            <person name="Anthouard V."/>
            <person name="Bally P."/>
            <person name="Bourras S."/>
            <person name="Cozijnsen A.J."/>
            <person name="Ciuffetti L.M."/>
            <person name="Degrave A."/>
            <person name="Dilmaghani A."/>
            <person name="Duret L."/>
            <person name="Fudal I."/>
            <person name="Goodwin S.B."/>
            <person name="Gout L."/>
            <person name="Glaser N."/>
            <person name="Linglin J."/>
            <person name="Kema G.H.J."/>
            <person name="Lapalu N."/>
            <person name="Lawrence C.B."/>
            <person name="May K."/>
            <person name="Meyer M."/>
            <person name="Ollivier B."/>
            <person name="Poulain J."/>
            <person name="Schoch C.L."/>
            <person name="Simon A."/>
            <person name="Spatafora J.W."/>
            <person name="Stachowiak A."/>
            <person name="Turgeon B.G."/>
            <person name="Tyler B.M."/>
            <person name="Vincent D."/>
            <person name="Weissenbach J."/>
            <person name="Amselem J."/>
            <person name="Quesneville H."/>
            <person name="Oliver R.P."/>
            <person name="Wincker P."/>
            <person name="Balesdent M.-H."/>
            <person name="Howlett B.J."/>
        </authorList>
    </citation>
    <scope>NUCLEOTIDE SEQUENCE [LARGE SCALE GENOMIC DNA]</scope>
    <source>
        <strain evidence="3">JN3 / isolate v23.1.3 / race Av1-4-5-6-7-8</strain>
    </source>
</reference>
<accession>E4ZIF5</accession>
<dbReference type="PANTHER" id="PTHR37845:SF1">
    <property type="entry name" value="SEQUENCE ORPHAN"/>
    <property type="match status" value="1"/>
</dbReference>
<keyword evidence="1" id="KW-1133">Transmembrane helix</keyword>
<dbReference type="VEuPathDB" id="FungiDB:LEMA_P060100.1"/>
<proteinExistence type="predicted"/>
<dbReference type="PANTHER" id="PTHR37845">
    <property type="entry name" value="SEQUENCE ORPHAN"/>
    <property type="match status" value="1"/>
</dbReference>
<protein>
    <recommendedName>
        <fullName evidence="4">Sequence orphan</fullName>
    </recommendedName>
</protein>